<evidence type="ECO:0000313" key="1">
    <source>
        <dbReference type="EMBL" id="SDZ77498.1"/>
    </source>
</evidence>
<organism evidence="1 2">
    <name type="scientific">Selenomonas ruminantium</name>
    <dbReference type="NCBI Taxonomy" id="971"/>
    <lineage>
        <taxon>Bacteria</taxon>
        <taxon>Bacillati</taxon>
        <taxon>Bacillota</taxon>
        <taxon>Negativicutes</taxon>
        <taxon>Selenomonadales</taxon>
        <taxon>Selenomonadaceae</taxon>
        <taxon>Selenomonas</taxon>
    </lineage>
</organism>
<dbReference type="RefSeq" id="WP_256202794.1">
    <property type="nucleotide sequence ID" value="NZ_FNQG01000002.1"/>
</dbReference>
<sequence length="86" mass="9725">MGMEKMTIHFDGIEYPARMLDLELPNISGTHMISVDRLDVALMIKDGQYVSEEARAIDEGILLYVPDNLMDVDEKQLMQVVKELAA</sequence>
<accession>A0A1H3VTT1</accession>
<dbReference type="EMBL" id="FNQG01000002">
    <property type="protein sequence ID" value="SDZ77498.1"/>
    <property type="molecule type" value="Genomic_DNA"/>
</dbReference>
<reference evidence="1 2" key="1">
    <citation type="submission" date="2016-10" db="EMBL/GenBank/DDBJ databases">
        <authorList>
            <person name="de Groot N.N."/>
        </authorList>
    </citation>
    <scope>NUCLEOTIDE SEQUENCE [LARGE SCALE GENOMIC DNA]</scope>
    <source>
        <strain evidence="1 2">DSM 2872</strain>
    </source>
</reference>
<proteinExistence type="predicted"/>
<dbReference type="Proteomes" id="UP000183469">
    <property type="component" value="Unassembled WGS sequence"/>
</dbReference>
<dbReference type="AlphaFoldDB" id="A0A1H3VTT1"/>
<protein>
    <submittedName>
        <fullName evidence="1">Uncharacterized protein</fullName>
    </submittedName>
</protein>
<gene>
    <name evidence="1" type="ORF">SAMN05660648_00521</name>
</gene>
<evidence type="ECO:0000313" key="2">
    <source>
        <dbReference type="Proteomes" id="UP000183469"/>
    </source>
</evidence>
<name>A0A1H3VTT1_SELRU</name>